<accession>A0A8J4TNU6</accession>
<organism evidence="2 3">
    <name type="scientific">Clarias magur</name>
    <name type="common">Asian catfish</name>
    <name type="synonym">Macropteronotus magur</name>
    <dbReference type="NCBI Taxonomy" id="1594786"/>
    <lineage>
        <taxon>Eukaryota</taxon>
        <taxon>Metazoa</taxon>
        <taxon>Chordata</taxon>
        <taxon>Craniata</taxon>
        <taxon>Vertebrata</taxon>
        <taxon>Euteleostomi</taxon>
        <taxon>Actinopterygii</taxon>
        <taxon>Neopterygii</taxon>
        <taxon>Teleostei</taxon>
        <taxon>Ostariophysi</taxon>
        <taxon>Siluriformes</taxon>
        <taxon>Clariidae</taxon>
        <taxon>Clarias</taxon>
    </lineage>
</organism>
<comment type="caution">
    <text evidence="2">The sequence shown here is derived from an EMBL/GenBank/DDBJ whole genome shotgun (WGS) entry which is preliminary data.</text>
</comment>
<evidence type="ECO:0000313" key="2">
    <source>
        <dbReference type="EMBL" id="KAF5894103.1"/>
    </source>
</evidence>
<dbReference type="Proteomes" id="UP000727407">
    <property type="component" value="Unassembled WGS sequence"/>
</dbReference>
<dbReference type="AlphaFoldDB" id="A0A8J4TNU6"/>
<reference evidence="2" key="1">
    <citation type="submission" date="2020-07" db="EMBL/GenBank/DDBJ databases">
        <title>Clarias magur genome sequencing, assembly and annotation.</title>
        <authorList>
            <person name="Kushwaha B."/>
            <person name="Kumar R."/>
            <person name="Das P."/>
            <person name="Joshi C.G."/>
            <person name="Kumar D."/>
            <person name="Nagpure N.S."/>
            <person name="Pandey M."/>
            <person name="Agarwal S."/>
            <person name="Srivastava S."/>
            <person name="Singh M."/>
            <person name="Sahoo L."/>
            <person name="Jayasankar P."/>
            <person name="Meher P.K."/>
            <person name="Koringa P.G."/>
            <person name="Iquebal M.A."/>
            <person name="Das S.P."/>
            <person name="Bit A."/>
            <person name="Patnaik S."/>
            <person name="Patel N."/>
            <person name="Shah T.M."/>
            <person name="Hinsu A."/>
            <person name="Jena J.K."/>
        </authorList>
    </citation>
    <scope>NUCLEOTIDE SEQUENCE</scope>
    <source>
        <strain evidence="2">CIFAMagur01</strain>
        <tissue evidence="2">Testis</tissue>
    </source>
</reference>
<dbReference type="EMBL" id="QNUK01000392">
    <property type="protein sequence ID" value="KAF5894103.1"/>
    <property type="molecule type" value="Genomic_DNA"/>
</dbReference>
<gene>
    <name evidence="2" type="primary">caf120</name>
    <name evidence="2" type="ORF">DAT39_016194</name>
</gene>
<protein>
    <submittedName>
        <fullName evidence="2">CCR4-NOT transcriptional complex subunit</fullName>
    </submittedName>
</protein>
<evidence type="ECO:0000256" key="1">
    <source>
        <dbReference type="SAM" id="MobiDB-lite"/>
    </source>
</evidence>
<feature type="region of interest" description="Disordered" evidence="1">
    <location>
        <begin position="1"/>
        <end position="87"/>
    </location>
</feature>
<keyword evidence="3" id="KW-1185">Reference proteome</keyword>
<proteinExistence type="predicted"/>
<evidence type="ECO:0000313" key="3">
    <source>
        <dbReference type="Proteomes" id="UP000727407"/>
    </source>
</evidence>
<feature type="compositionally biased region" description="Basic and acidic residues" evidence="1">
    <location>
        <begin position="24"/>
        <end position="39"/>
    </location>
</feature>
<name>A0A8J4TNU6_CLAMG</name>
<sequence length="125" mass="13414">MKDKVHAKSFSHLQPVRRSSTANTRRELRSGFPQKRDQRPCPQNICFLQPAGLAGSRPGGRLTSPQAPWPSPSSGPSSHSGSFACISRGGEEDSAETLWTPCACSAEAGVLCRVSSFLTLAFALR</sequence>